<name>A0ABV2UML4_9ACTN</name>
<organism evidence="2 3">
    <name type="scientific">Streptomyces sp. 900116325</name>
    <dbReference type="NCBI Taxonomy" id="3154295"/>
    <lineage>
        <taxon>Bacteria</taxon>
        <taxon>Bacillati</taxon>
        <taxon>Actinomycetota</taxon>
        <taxon>Actinomycetes</taxon>
        <taxon>Kitasatosporales</taxon>
        <taxon>Streptomycetaceae</taxon>
        <taxon>Streptomyces</taxon>
    </lineage>
</organism>
<feature type="compositionally biased region" description="Basic and acidic residues" evidence="1">
    <location>
        <begin position="262"/>
        <end position="281"/>
    </location>
</feature>
<protein>
    <submittedName>
        <fullName evidence="2">Uncharacterized protein</fullName>
    </submittedName>
</protein>
<keyword evidence="3" id="KW-1185">Reference proteome</keyword>
<feature type="compositionally biased region" description="Low complexity" evidence="1">
    <location>
        <begin position="240"/>
        <end position="251"/>
    </location>
</feature>
<reference evidence="2 3" key="1">
    <citation type="submission" date="2024-06" db="EMBL/GenBank/DDBJ databases">
        <title>The Natural Products Discovery Center: Release of the First 8490 Sequenced Strains for Exploring Actinobacteria Biosynthetic Diversity.</title>
        <authorList>
            <person name="Kalkreuter E."/>
            <person name="Kautsar S.A."/>
            <person name="Yang D."/>
            <person name="Bader C.D."/>
            <person name="Teijaro C.N."/>
            <person name="Fluegel L."/>
            <person name="Davis C.M."/>
            <person name="Simpson J.R."/>
            <person name="Lauterbach L."/>
            <person name="Steele A.D."/>
            <person name="Gui C."/>
            <person name="Meng S."/>
            <person name="Li G."/>
            <person name="Viehrig K."/>
            <person name="Ye F."/>
            <person name="Su P."/>
            <person name="Kiefer A.F."/>
            <person name="Nichols A."/>
            <person name="Cepeda A.J."/>
            <person name="Yan W."/>
            <person name="Fan B."/>
            <person name="Jiang Y."/>
            <person name="Adhikari A."/>
            <person name="Zheng C.-J."/>
            <person name="Schuster L."/>
            <person name="Cowan T.M."/>
            <person name="Smanski M.J."/>
            <person name="Chevrette M.G."/>
            <person name="De Carvalho L.P.S."/>
            <person name="Shen B."/>
        </authorList>
    </citation>
    <scope>NUCLEOTIDE SEQUENCE [LARGE SCALE GENOMIC DNA]</scope>
    <source>
        <strain evidence="2 3">NPDC005137</strain>
    </source>
</reference>
<gene>
    <name evidence="2" type="ORF">ABZV61_41815</name>
</gene>
<comment type="caution">
    <text evidence="2">The sequence shown here is derived from an EMBL/GenBank/DDBJ whole genome shotgun (WGS) entry which is preliminary data.</text>
</comment>
<dbReference type="Proteomes" id="UP001550044">
    <property type="component" value="Unassembled WGS sequence"/>
</dbReference>
<sequence>MTTATPRTIPPRVRLAPAPCPGGDELLLLALRDPADRTKAADEAGLPHPDDLVDQAVTVATQYEAAEARRDAALAHLEAAHEAVRLAGGRVRVGALERPDFDEVRRNAEAEIRAEFATLAVAPDERLRLAAEAVDQAEEEKAALLPERDEALNSLAFYTTARGVYLSAGITRQGLLRVQQRALGLPRDANMPPRAAGVRFVKCDVHTRRSGRLADPQLEYDAASRTGNISGKPQVRAVNPAGPRSGPRAPGTWGGAPHINPHYRDVHVHRQHRDVVDRREQ</sequence>
<evidence type="ECO:0000313" key="2">
    <source>
        <dbReference type="EMBL" id="MET8439089.1"/>
    </source>
</evidence>
<accession>A0ABV2UML4</accession>
<feature type="region of interest" description="Disordered" evidence="1">
    <location>
        <begin position="224"/>
        <end position="281"/>
    </location>
</feature>
<evidence type="ECO:0000256" key="1">
    <source>
        <dbReference type="SAM" id="MobiDB-lite"/>
    </source>
</evidence>
<dbReference type="EMBL" id="JBEXIP010000087">
    <property type="protein sequence ID" value="MET8439089.1"/>
    <property type="molecule type" value="Genomic_DNA"/>
</dbReference>
<proteinExistence type="predicted"/>
<dbReference type="RefSeq" id="WP_356674738.1">
    <property type="nucleotide sequence ID" value="NZ_JBEXEF010000211.1"/>
</dbReference>
<evidence type="ECO:0000313" key="3">
    <source>
        <dbReference type="Proteomes" id="UP001550044"/>
    </source>
</evidence>